<evidence type="ECO:0000256" key="1">
    <source>
        <dbReference type="ARBA" id="ARBA00011028"/>
    </source>
</evidence>
<sequence>MKGTIYILAALLLFGCAEKKDEPKSGKPSVFVSIPPQAGLAKAVAGDLFGVSTLVGEGQSPHAYEPTARQLAKLGEADALFTIGVPFETALLKKIVPLYPDLPIVGTEDQIRLRDLPHAHHGEACTHDHGAKDPHVWLNPLNALAVAESMYQTLEKIDPSNSAAYRSNFKALSTELENLDAEIRAMLKPHQGARFYVFHPSFGYFADAYGLQQVPIELDGKSPSPRQLATLIEQAQEDGVKVVFVQKQFPAGSAKAVADAIGGRVVQLDPLAEDVVANLRKIAESIVQALEQ</sequence>
<dbReference type="GO" id="GO:0046872">
    <property type="term" value="F:metal ion binding"/>
    <property type="evidence" value="ECO:0007669"/>
    <property type="project" value="InterPro"/>
</dbReference>
<dbReference type="InterPro" id="IPR050492">
    <property type="entry name" value="Bact_metal-bind_prot9"/>
</dbReference>
<dbReference type="Pfam" id="PF01297">
    <property type="entry name" value="ZnuA"/>
    <property type="match status" value="1"/>
</dbReference>
<evidence type="ECO:0000256" key="4">
    <source>
        <dbReference type="RuleBase" id="RU003512"/>
    </source>
</evidence>
<gene>
    <name evidence="5" type="primary">psaA</name>
    <name evidence="5" type="ORF">SCARR_05063</name>
</gene>
<dbReference type="InterPro" id="IPR006127">
    <property type="entry name" value="ZnuA-like"/>
</dbReference>
<dbReference type="PRINTS" id="PR00691">
    <property type="entry name" value="ADHESINB"/>
</dbReference>
<keyword evidence="5" id="KW-0449">Lipoprotein</keyword>
<accession>A0A6C2UUX3</accession>
<name>A0A6C2UUX3_9BACT</name>
<evidence type="ECO:0000256" key="2">
    <source>
        <dbReference type="ARBA" id="ARBA00022448"/>
    </source>
</evidence>
<dbReference type="PROSITE" id="PS51257">
    <property type="entry name" value="PROKAR_LIPOPROTEIN"/>
    <property type="match status" value="1"/>
</dbReference>
<dbReference type="Proteomes" id="UP000346198">
    <property type="component" value="Unassembled WGS sequence"/>
</dbReference>
<keyword evidence="2 4" id="KW-0813">Transport</keyword>
<organism evidence="5 6">
    <name type="scientific">Pontiella sulfatireligans</name>
    <dbReference type="NCBI Taxonomy" id="2750658"/>
    <lineage>
        <taxon>Bacteria</taxon>
        <taxon>Pseudomonadati</taxon>
        <taxon>Kiritimatiellota</taxon>
        <taxon>Kiritimatiellia</taxon>
        <taxon>Kiritimatiellales</taxon>
        <taxon>Pontiellaceae</taxon>
        <taxon>Pontiella</taxon>
    </lineage>
</organism>
<dbReference type="RefSeq" id="WP_136064940.1">
    <property type="nucleotide sequence ID" value="NZ_CAAHFH010000003.1"/>
</dbReference>
<dbReference type="EMBL" id="CAAHFH010000003">
    <property type="protein sequence ID" value="VGO22964.1"/>
    <property type="molecule type" value="Genomic_DNA"/>
</dbReference>
<dbReference type="Gene3D" id="3.40.50.1980">
    <property type="entry name" value="Nitrogenase molybdenum iron protein domain"/>
    <property type="match status" value="2"/>
</dbReference>
<dbReference type="PANTHER" id="PTHR42953:SF3">
    <property type="entry name" value="HIGH-AFFINITY ZINC UPTAKE SYSTEM PROTEIN ZNUA"/>
    <property type="match status" value="1"/>
</dbReference>
<evidence type="ECO:0000313" key="5">
    <source>
        <dbReference type="EMBL" id="VGO22964.1"/>
    </source>
</evidence>
<evidence type="ECO:0000313" key="6">
    <source>
        <dbReference type="Proteomes" id="UP000346198"/>
    </source>
</evidence>
<dbReference type="PANTHER" id="PTHR42953">
    <property type="entry name" value="HIGH-AFFINITY ZINC UPTAKE SYSTEM PROTEIN ZNUA-RELATED"/>
    <property type="match status" value="1"/>
</dbReference>
<comment type="similarity">
    <text evidence="1 4">Belongs to the bacterial solute-binding protein 9 family.</text>
</comment>
<dbReference type="GO" id="GO:0007155">
    <property type="term" value="P:cell adhesion"/>
    <property type="evidence" value="ECO:0007669"/>
    <property type="project" value="InterPro"/>
</dbReference>
<protein>
    <submittedName>
        <fullName evidence="5">Manganese ABC transporter substrate-binding lipoprotein</fullName>
    </submittedName>
</protein>
<dbReference type="SUPFAM" id="SSF53807">
    <property type="entry name" value="Helical backbone' metal receptor"/>
    <property type="match status" value="1"/>
</dbReference>
<proteinExistence type="inferred from homology"/>
<dbReference type="AlphaFoldDB" id="A0A6C2UUX3"/>
<dbReference type="GO" id="GO:0030001">
    <property type="term" value="P:metal ion transport"/>
    <property type="evidence" value="ECO:0007669"/>
    <property type="project" value="InterPro"/>
</dbReference>
<keyword evidence="3" id="KW-0732">Signal</keyword>
<dbReference type="InterPro" id="IPR006128">
    <property type="entry name" value="Lipoprotein_PsaA-like"/>
</dbReference>
<dbReference type="PRINTS" id="PR00690">
    <property type="entry name" value="ADHESNFAMILY"/>
</dbReference>
<evidence type="ECO:0000256" key="3">
    <source>
        <dbReference type="ARBA" id="ARBA00022729"/>
    </source>
</evidence>
<reference evidence="5 6" key="1">
    <citation type="submission" date="2019-04" db="EMBL/GenBank/DDBJ databases">
        <authorList>
            <person name="Van Vliet M D."/>
        </authorList>
    </citation>
    <scope>NUCLEOTIDE SEQUENCE [LARGE SCALE GENOMIC DNA]</scope>
    <source>
        <strain evidence="5 6">F21</strain>
    </source>
</reference>
<keyword evidence="6" id="KW-1185">Reference proteome</keyword>
<dbReference type="InterPro" id="IPR006129">
    <property type="entry name" value="AdhesinB"/>
</dbReference>